<dbReference type="Pfam" id="PF07690">
    <property type="entry name" value="MFS_1"/>
    <property type="match status" value="1"/>
</dbReference>
<keyword evidence="3" id="KW-1133">Transmembrane helix</keyword>
<evidence type="ECO:0000313" key="6">
    <source>
        <dbReference type="Proteomes" id="UP000315522"/>
    </source>
</evidence>
<dbReference type="Gene3D" id="1.20.1250.20">
    <property type="entry name" value="MFS general substrate transporter like domains"/>
    <property type="match status" value="2"/>
</dbReference>
<evidence type="ECO:0000259" key="4">
    <source>
        <dbReference type="PROSITE" id="PS50850"/>
    </source>
</evidence>
<sequence length="479" mass="50808">MEHLELSFFTDMNSPRSSFELQGTVNFSKKPEGFLHTSISQQTSACHPTSLNGTAGTSRRRREQALIVISCLTLTFTGCGINFAFGVYQELYETLGGPFQNATPGEIDLIGTLSGSVMTIGAPVVNALVKRYETSSITLLGGILFAVASIAASLGTRLWHFHLAQGLLQGCAACLTYIPAVTVSPGFFNEKRGLAMGIITSGTGLGGMAWAPFLRYLITAIGFRNTLRVTGILAAVMISMSASVLREVEEPSVGQPRDQKAQGTGYKTKFPVANWKLVRSNAFIAQASGTALQAAAYMTPVYFMSSYATTLGYTNTAGANIIALSNASNCGGKIIVGYLADRFGRLNALVLSTFSSAVATFGLWYISDSQLDISTLRALLLAYAGIYGITAGSFVSLFPTALAEQFGIRNIASVSGLLYMIRGVGTLIGTPIGGVLVRHSEGLRETASSFDRTFLFVAILLSGATISIAWARSIKGQAE</sequence>
<feature type="transmembrane region" description="Helical" evidence="3">
    <location>
        <begin position="65"/>
        <end position="89"/>
    </location>
</feature>
<comment type="subcellular location">
    <subcellularLocation>
        <location evidence="1">Membrane</location>
        <topology evidence="1">Multi-pass membrane protein</topology>
    </subcellularLocation>
</comment>
<dbReference type="PROSITE" id="PS50850">
    <property type="entry name" value="MFS"/>
    <property type="match status" value="1"/>
</dbReference>
<feature type="transmembrane region" description="Helical" evidence="3">
    <location>
        <begin position="346"/>
        <end position="366"/>
    </location>
</feature>
<keyword evidence="3" id="KW-0472">Membrane</keyword>
<evidence type="ECO:0000313" key="5">
    <source>
        <dbReference type="EMBL" id="TVY89073.1"/>
    </source>
</evidence>
<dbReference type="Proteomes" id="UP000315522">
    <property type="component" value="Unassembled WGS sequence"/>
</dbReference>
<gene>
    <name evidence="5" type="primary">SLC16A13</name>
    <name evidence="5" type="ORF">LAWI1_G004467</name>
</gene>
<dbReference type="EMBL" id="QGML01001425">
    <property type="protein sequence ID" value="TVY89073.1"/>
    <property type="molecule type" value="Genomic_DNA"/>
</dbReference>
<feature type="transmembrane region" description="Helical" evidence="3">
    <location>
        <begin position="378"/>
        <end position="399"/>
    </location>
</feature>
<dbReference type="InterPro" id="IPR020846">
    <property type="entry name" value="MFS_dom"/>
</dbReference>
<keyword evidence="6" id="KW-1185">Reference proteome</keyword>
<organism evidence="5 6">
    <name type="scientific">Lachnellula willkommii</name>
    <dbReference type="NCBI Taxonomy" id="215461"/>
    <lineage>
        <taxon>Eukaryota</taxon>
        <taxon>Fungi</taxon>
        <taxon>Dikarya</taxon>
        <taxon>Ascomycota</taxon>
        <taxon>Pezizomycotina</taxon>
        <taxon>Leotiomycetes</taxon>
        <taxon>Helotiales</taxon>
        <taxon>Lachnaceae</taxon>
        <taxon>Lachnellula</taxon>
    </lineage>
</organism>
<comment type="similarity">
    <text evidence="2">Belongs to the major facilitator superfamily. Monocarboxylate porter (TC 2.A.1.13) family.</text>
</comment>
<feature type="transmembrane region" description="Helical" evidence="3">
    <location>
        <begin position="411"/>
        <end position="433"/>
    </location>
</feature>
<dbReference type="GO" id="GO:0022857">
    <property type="term" value="F:transmembrane transporter activity"/>
    <property type="evidence" value="ECO:0007669"/>
    <property type="project" value="InterPro"/>
</dbReference>
<dbReference type="PANTHER" id="PTHR11360">
    <property type="entry name" value="MONOCARBOXYLATE TRANSPORTER"/>
    <property type="match status" value="1"/>
</dbReference>
<dbReference type="InterPro" id="IPR050327">
    <property type="entry name" value="Proton-linked_MCT"/>
</dbReference>
<feature type="transmembrane region" description="Helical" evidence="3">
    <location>
        <begin position="136"/>
        <end position="155"/>
    </location>
</feature>
<proteinExistence type="inferred from homology"/>
<protein>
    <submittedName>
        <fullName evidence="5">Monocarboxylate transporter</fullName>
    </submittedName>
</protein>
<dbReference type="InterPro" id="IPR036259">
    <property type="entry name" value="MFS_trans_sf"/>
</dbReference>
<dbReference type="SUPFAM" id="SSF103473">
    <property type="entry name" value="MFS general substrate transporter"/>
    <property type="match status" value="1"/>
</dbReference>
<keyword evidence="3" id="KW-0812">Transmembrane</keyword>
<name>A0A559M7Y5_9HELO</name>
<accession>A0A559M7Y5</accession>
<feature type="transmembrane region" description="Helical" evidence="3">
    <location>
        <begin position="453"/>
        <end position="471"/>
    </location>
</feature>
<evidence type="ECO:0000256" key="3">
    <source>
        <dbReference type="SAM" id="Phobius"/>
    </source>
</evidence>
<comment type="caution">
    <text evidence="5">The sequence shown here is derived from an EMBL/GenBank/DDBJ whole genome shotgun (WGS) entry which is preliminary data.</text>
</comment>
<dbReference type="AlphaFoldDB" id="A0A559M7Y5"/>
<dbReference type="PANTHER" id="PTHR11360:SF284">
    <property type="entry name" value="EG:103B4.3 PROTEIN-RELATED"/>
    <property type="match status" value="1"/>
</dbReference>
<evidence type="ECO:0000256" key="1">
    <source>
        <dbReference type="ARBA" id="ARBA00004141"/>
    </source>
</evidence>
<evidence type="ECO:0000256" key="2">
    <source>
        <dbReference type="ARBA" id="ARBA00006727"/>
    </source>
</evidence>
<feature type="domain" description="Major facilitator superfamily (MFS) profile" evidence="4">
    <location>
        <begin position="66"/>
        <end position="475"/>
    </location>
</feature>
<dbReference type="InterPro" id="IPR011701">
    <property type="entry name" value="MFS"/>
</dbReference>
<reference evidence="5 6" key="1">
    <citation type="submission" date="2018-05" db="EMBL/GenBank/DDBJ databases">
        <title>Genome sequencing and assembly of the regulated plant pathogen Lachnellula willkommii and related sister species for the development of diagnostic species identification markers.</title>
        <authorList>
            <person name="Giroux E."/>
            <person name="Bilodeau G."/>
        </authorList>
    </citation>
    <scope>NUCLEOTIDE SEQUENCE [LARGE SCALE GENOMIC DNA]</scope>
    <source>
        <strain evidence="5 6">CBS 172.35</strain>
    </source>
</reference>
<feature type="transmembrane region" description="Helical" evidence="3">
    <location>
        <begin position="109"/>
        <end position="129"/>
    </location>
</feature>
<dbReference type="GO" id="GO:0016020">
    <property type="term" value="C:membrane"/>
    <property type="evidence" value="ECO:0007669"/>
    <property type="project" value="UniProtKB-SubCell"/>
</dbReference>
<feature type="transmembrane region" description="Helical" evidence="3">
    <location>
        <begin position="194"/>
        <end position="214"/>
    </location>
</feature>